<dbReference type="InterPro" id="IPR050624">
    <property type="entry name" value="HTH-type_Tx_Regulator"/>
</dbReference>
<dbReference type="InterPro" id="IPR009057">
    <property type="entry name" value="Homeodomain-like_sf"/>
</dbReference>
<dbReference type="RefSeq" id="WP_406761896.1">
    <property type="nucleotide sequence ID" value="NZ_JBJIAB010000023.1"/>
</dbReference>
<proteinExistence type="predicted"/>
<reference evidence="1 2" key="1">
    <citation type="submission" date="2024-11" db="EMBL/GenBank/DDBJ databases">
        <authorList>
            <person name="Heng Y.C."/>
            <person name="Lim A.C.H."/>
            <person name="Lee J.K.Y."/>
            <person name="Kittelmann S."/>
        </authorList>
    </citation>
    <scope>NUCLEOTIDE SEQUENCE [LARGE SCALE GENOMIC DNA]</scope>
    <source>
        <strain evidence="1 2">WILCCON 0112</strain>
    </source>
</reference>
<organism evidence="1 2">
    <name type="scientific">Candidatus Clostridium helianthi</name>
    <dbReference type="NCBI Taxonomy" id="3381660"/>
    <lineage>
        <taxon>Bacteria</taxon>
        <taxon>Bacillati</taxon>
        <taxon>Bacillota</taxon>
        <taxon>Clostridia</taxon>
        <taxon>Eubacteriales</taxon>
        <taxon>Clostridiaceae</taxon>
        <taxon>Clostridium</taxon>
    </lineage>
</organism>
<evidence type="ECO:0000313" key="2">
    <source>
        <dbReference type="Proteomes" id="UP001623600"/>
    </source>
</evidence>
<accession>A0ABW8S793</accession>
<dbReference type="PANTHER" id="PTHR43479:SF7">
    <property type="entry name" value="TETR-FAMILY TRANSCRIPTIONAL REGULATOR"/>
    <property type="match status" value="1"/>
</dbReference>
<keyword evidence="2" id="KW-1185">Reference proteome</keyword>
<dbReference type="SUPFAM" id="SSF46689">
    <property type="entry name" value="Homeodomain-like"/>
    <property type="match status" value="1"/>
</dbReference>
<protein>
    <submittedName>
        <fullName evidence="1">TetR/AcrR family transcriptional regulator</fullName>
    </submittedName>
</protein>
<name>A0ABW8S793_9CLOT</name>
<dbReference type="EMBL" id="JBJIAB010000023">
    <property type="protein sequence ID" value="MFL0166746.1"/>
    <property type="molecule type" value="Genomic_DNA"/>
</dbReference>
<dbReference type="Proteomes" id="UP001623600">
    <property type="component" value="Unassembled WGS sequence"/>
</dbReference>
<gene>
    <name evidence="1" type="ORF">ACJDTP_16895</name>
</gene>
<evidence type="ECO:0000313" key="1">
    <source>
        <dbReference type="EMBL" id="MFL0166746.1"/>
    </source>
</evidence>
<dbReference type="Gene3D" id="1.10.357.10">
    <property type="entry name" value="Tetracycline Repressor, domain 2"/>
    <property type="match status" value="1"/>
</dbReference>
<dbReference type="PANTHER" id="PTHR43479">
    <property type="entry name" value="ACREF/ENVCD OPERON REPRESSOR-RELATED"/>
    <property type="match status" value="1"/>
</dbReference>
<sequence>MKYDLNNKSNRFAQRTLLDLSNALFSMLAKKPFEEITVNELCKISNYPRATFYNYFEDIFDLLNYCWYCLSKEIMLEDYADMQPEERLYVLFGRLYDFMDLQKETLNAIVRLNTIDGKMFNSFQQYFRNQIYTVMEKCPCTSRYPISYKLVAEHYSNTILLLIEWSFLKNKCSPKEKAISYLKYLLGGI</sequence>
<comment type="caution">
    <text evidence="1">The sequence shown here is derived from an EMBL/GenBank/DDBJ whole genome shotgun (WGS) entry which is preliminary data.</text>
</comment>